<evidence type="ECO:0000313" key="3">
    <source>
        <dbReference type="EMBL" id="NKI44723.1"/>
    </source>
</evidence>
<organism evidence="3 4">
    <name type="scientific">Streptomyces physcomitrii</name>
    <dbReference type="NCBI Taxonomy" id="2724184"/>
    <lineage>
        <taxon>Bacteria</taxon>
        <taxon>Bacillati</taxon>
        <taxon>Actinomycetota</taxon>
        <taxon>Actinomycetes</taxon>
        <taxon>Kitasatosporales</taxon>
        <taxon>Streptomycetaceae</taxon>
        <taxon>Streptomyces</taxon>
    </lineage>
</organism>
<dbReference type="RefSeq" id="WP_168542973.1">
    <property type="nucleotide sequence ID" value="NZ_JAAWWP010000021.1"/>
</dbReference>
<gene>
    <name evidence="3" type="ORF">HFV08_26460</name>
</gene>
<comment type="caution">
    <text evidence="3">The sequence shown here is derived from an EMBL/GenBank/DDBJ whole genome shotgun (WGS) entry which is preliminary data.</text>
</comment>
<accession>A0ABX1H9F7</accession>
<keyword evidence="4" id="KW-1185">Reference proteome</keyword>
<dbReference type="InterPro" id="IPR055209">
    <property type="entry name" value="RsiG-like_dom"/>
</dbReference>
<feature type="region of interest" description="Disordered" evidence="1">
    <location>
        <begin position="1"/>
        <end position="56"/>
    </location>
</feature>
<feature type="domain" description="RsiG-like" evidence="2">
    <location>
        <begin position="58"/>
        <end position="117"/>
    </location>
</feature>
<proteinExistence type="predicted"/>
<sequence length="219" mass="23710">MSRPSTGWQAGTPILPATAPAPGRPRTAAQQPPEQRTGSPRPPAARQAPEAAGGSGPLGALCLAELRALRQQAQHHEADLSYLRRLLQGRIDILGAELARRSGDAPGAGAGADRLSAQLAQILADKTGRPRSSARHLTLGTPRSAEYRRLAGEMLAEVELSDLEARTDEELRAARRRLGRYEHVVSGRRQRVQRTADRCGAEITRRYREGEARVDDLLA</sequence>
<feature type="compositionally biased region" description="Low complexity" evidence="1">
    <location>
        <begin position="16"/>
        <end position="33"/>
    </location>
</feature>
<dbReference type="InterPro" id="IPR049575">
    <property type="entry name" value="RsiG-like"/>
</dbReference>
<dbReference type="CDD" id="cd21107">
    <property type="entry name" value="RsiG"/>
    <property type="match status" value="1"/>
</dbReference>
<evidence type="ECO:0000313" key="4">
    <source>
        <dbReference type="Proteomes" id="UP000772196"/>
    </source>
</evidence>
<name>A0ABX1H9F7_9ACTN</name>
<evidence type="ECO:0000256" key="1">
    <source>
        <dbReference type="SAM" id="MobiDB-lite"/>
    </source>
</evidence>
<dbReference type="EMBL" id="JAAWWP010000021">
    <property type="protein sequence ID" value="NKI44723.1"/>
    <property type="molecule type" value="Genomic_DNA"/>
</dbReference>
<reference evidence="3 4" key="1">
    <citation type="submission" date="2020-04" db="EMBL/GenBank/DDBJ databases">
        <title>Phylogenetic Diversity and Antibacterial Activity against Ralstonia solanacearum of Endophytic Actinomycete Isolated from Moss.</title>
        <authorList>
            <person name="Zhuang X."/>
        </authorList>
    </citation>
    <scope>NUCLEOTIDE SEQUENCE [LARGE SCALE GENOMIC DNA]</scope>
    <source>
        <strain evidence="3 4">LD120</strain>
    </source>
</reference>
<dbReference type="Proteomes" id="UP000772196">
    <property type="component" value="Unassembled WGS sequence"/>
</dbReference>
<evidence type="ECO:0000259" key="2">
    <source>
        <dbReference type="Pfam" id="PF22802"/>
    </source>
</evidence>
<dbReference type="Pfam" id="PF22802">
    <property type="entry name" value="RsiG"/>
    <property type="match status" value="1"/>
</dbReference>
<protein>
    <recommendedName>
        <fullName evidence="2">RsiG-like domain-containing protein</fullName>
    </recommendedName>
</protein>